<gene>
    <name evidence="1" type="ORF">GRFL_1194</name>
</gene>
<dbReference type="PROSITE" id="PS51257">
    <property type="entry name" value="PROKAR_LIPOPROTEIN"/>
    <property type="match status" value="1"/>
</dbReference>
<dbReference type="RefSeq" id="WP_083643742.1">
    <property type="nucleotide sequence ID" value="NZ_AMRU01000002.1"/>
</dbReference>
<organism evidence="1 2">
    <name type="scientific">Christiangramia flava JLT2011</name>
    <dbReference type="NCBI Taxonomy" id="1229726"/>
    <lineage>
        <taxon>Bacteria</taxon>
        <taxon>Pseudomonadati</taxon>
        <taxon>Bacteroidota</taxon>
        <taxon>Flavobacteriia</taxon>
        <taxon>Flavobacteriales</taxon>
        <taxon>Flavobacteriaceae</taxon>
        <taxon>Christiangramia</taxon>
    </lineage>
</organism>
<name>A0A1L7I2S5_9FLAO</name>
<proteinExistence type="predicted"/>
<dbReference type="Proteomes" id="UP000186230">
    <property type="component" value="Chromosome"/>
</dbReference>
<accession>A0A1L7I2S5</accession>
<protein>
    <submittedName>
        <fullName evidence="1">Uncharacterized protein</fullName>
    </submittedName>
</protein>
<dbReference type="STRING" id="1229726.GRFL_1194"/>
<dbReference type="OrthoDB" id="1144014at2"/>
<evidence type="ECO:0000313" key="2">
    <source>
        <dbReference type="Proteomes" id="UP000186230"/>
    </source>
</evidence>
<reference evidence="1 2" key="1">
    <citation type="submission" date="2016-07" db="EMBL/GenBank/DDBJ databases">
        <title>Multi-omics approach to identify versatile polysaccharide utilization systems of a marine flavobacterium Gramella flava.</title>
        <authorList>
            <person name="Tang K."/>
        </authorList>
    </citation>
    <scope>NUCLEOTIDE SEQUENCE [LARGE SCALE GENOMIC DNA]</scope>
    <source>
        <strain evidence="1 2">JLT2011</strain>
    </source>
</reference>
<evidence type="ECO:0000313" key="1">
    <source>
        <dbReference type="EMBL" id="APU67918.1"/>
    </source>
</evidence>
<sequence>MKKLFLLLFVGLVACNSAKKATSNPNAKFTVENLGSLNAMEISQRYADANIEEGSEMYEEGTVERAYTILYPGTEDELHITWEDRGKSKIHDIRFSGNGQWKSDTGIDIGTTYAELTKMNGKDISFYGFGWDYSGAVLWNGGKLEKSGLRVFLSPENEPGNKYYGDHIIKASPGEIESMNLKVSSIMINYSI</sequence>
<dbReference type="EMBL" id="CP016359">
    <property type="protein sequence ID" value="APU67918.1"/>
    <property type="molecule type" value="Genomic_DNA"/>
</dbReference>
<dbReference type="KEGG" id="gfl:GRFL_1194"/>
<keyword evidence="2" id="KW-1185">Reference proteome</keyword>
<dbReference type="AlphaFoldDB" id="A0A1L7I2S5"/>